<protein>
    <submittedName>
        <fullName evidence="6">LysM peptidoglycan-binding domain-containing protein</fullName>
    </submittedName>
</protein>
<dbReference type="GO" id="GO:0019867">
    <property type="term" value="C:outer membrane"/>
    <property type="evidence" value="ECO:0007669"/>
    <property type="project" value="InterPro"/>
</dbReference>
<evidence type="ECO:0000256" key="3">
    <source>
        <dbReference type="SAM" id="SignalP"/>
    </source>
</evidence>
<evidence type="ECO:0000313" key="7">
    <source>
        <dbReference type="Proteomes" id="UP000307943"/>
    </source>
</evidence>
<gene>
    <name evidence="6" type="ORF">FE784_17260</name>
</gene>
<dbReference type="GO" id="GO:0004553">
    <property type="term" value="F:hydrolase activity, hydrolyzing O-glycosyl compounds"/>
    <property type="evidence" value="ECO:0007669"/>
    <property type="project" value="InterPro"/>
</dbReference>
<name>A0A5C4T7C8_9BACL</name>
<evidence type="ECO:0000313" key="6">
    <source>
        <dbReference type="EMBL" id="TNJ64948.1"/>
    </source>
</evidence>
<accession>A0A5C4T7C8</accession>
<evidence type="ECO:0000259" key="5">
    <source>
        <dbReference type="PROSITE" id="PS51782"/>
    </source>
</evidence>
<feature type="signal peptide" evidence="3">
    <location>
        <begin position="1"/>
        <end position="27"/>
    </location>
</feature>
<dbReference type="InterPro" id="IPR036779">
    <property type="entry name" value="LysM_dom_sf"/>
</dbReference>
<dbReference type="PROSITE" id="PS50943">
    <property type="entry name" value="HTH_CROC1"/>
    <property type="match status" value="1"/>
</dbReference>
<dbReference type="Pfam" id="PF01476">
    <property type="entry name" value="LysM"/>
    <property type="match status" value="1"/>
</dbReference>
<keyword evidence="7" id="KW-1185">Reference proteome</keyword>
<dbReference type="CDD" id="cd00118">
    <property type="entry name" value="LysM"/>
    <property type="match status" value="1"/>
</dbReference>
<feature type="region of interest" description="Disordered" evidence="2">
    <location>
        <begin position="162"/>
        <end position="182"/>
    </location>
</feature>
<reference evidence="6 7" key="1">
    <citation type="submission" date="2019-05" db="EMBL/GenBank/DDBJ databases">
        <title>We sequenced the genome of Paenibacillus hemerocallicola KCTC 33185 for further insight into its adaptation and study the phylogeny of Paenibacillus.</title>
        <authorList>
            <person name="Narsing Rao M.P."/>
        </authorList>
    </citation>
    <scope>NUCLEOTIDE SEQUENCE [LARGE SCALE GENOMIC DNA]</scope>
    <source>
        <strain evidence="6 7">KCTC 33185</strain>
    </source>
</reference>
<dbReference type="InterPro" id="IPR036908">
    <property type="entry name" value="RlpA-like_sf"/>
</dbReference>
<feature type="chain" id="PRO_5023003916" evidence="3">
    <location>
        <begin position="28"/>
        <end position="254"/>
    </location>
</feature>
<sequence length="254" mass="27299">MRSWMKWCMAVVAGVTVATGAGSTASAYNSQDEEWAIADNWSYAGGEWKFTFPAQREAQAQQQPQQQQELQYTQAASEGAAAPVVSILHYQVNAGDTLYQISRAFGITVNELLAANSLDNPNRLSVGQRLDIPQLESGWSGDGERPIVQRVLSSTLTAYTAGKESTGKTPSHPAYGITRSGSKAEEGRTVAVDPSIIPLGSTVLIEGIGIRKAEDTGSAIRGARIDVYMNDLKEAVQFGVKKNVKVFVLEDSSV</sequence>
<proteinExistence type="predicted"/>
<evidence type="ECO:0000256" key="2">
    <source>
        <dbReference type="SAM" id="MobiDB-lite"/>
    </source>
</evidence>
<feature type="domain" description="HTH cro/C1-type" evidence="4">
    <location>
        <begin position="96"/>
        <end position="112"/>
    </location>
</feature>
<keyword evidence="1 3" id="KW-0732">Signal</keyword>
<dbReference type="Pfam" id="PF06725">
    <property type="entry name" value="3D"/>
    <property type="match status" value="1"/>
</dbReference>
<dbReference type="CDD" id="cd14667">
    <property type="entry name" value="3D_containing_proteins"/>
    <property type="match status" value="1"/>
</dbReference>
<dbReference type="PROSITE" id="PS51782">
    <property type="entry name" value="LYSM"/>
    <property type="match status" value="1"/>
</dbReference>
<comment type="caution">
    <text evidence="6">The sequence shown here is derived from an EMBL/GenBank/DDBJ whole genome shotgun (WGS) entry which is preliminary data.</text>
</comment>
<feature type="domain" description="LysM" evidence="5">
    <location>
        <begin position="88"/>
        <end position="132"/>
    </location>
</feature>
<evidence type="ECO:0000259" key="4">
    <source>
        <dbReference type="PROSITE" id="PS50943"/>
    </source>
</evidence>
<dbReference type="SUPFAM" id="SSF50685">
    <property type="entry name" value="Barwin-like endoglucanases"/>
    <property type="match status" value="1"/>
</dbReference>
<dbReference type="Gene3D" id="2.40.40.10">
    <property type="entry name" value="RlpA-like domain"/>
    <property type="match status" value="1"/>
</dbReference>
<dbReference type="Proteomes" id="UP000307943">
    <property type="component" value="Unassembled WGS sequence"/>
</dbReference>
<dbReference type="AlphaFoldDB" id="A0A5C4T7C8"/>
<dbReference type="InterPro" id="IPR010611">
    <property type="entry name" value="3D_dom"/>
</dbReference>
<dbReference type="InterPro" id="IPR018392">
    <property type="entry name" value="LysM"/>
</dbReference>
<dbReference type="OrthoDB" id="9798935at2"/>
<dbReference type="EMBL" id="VDCQ01000023">
    <property type="protein sequence ID" value="TNJ64948.1"/>
    <property type="molecule type" value="Genomic_DNA"/>
</dbReference>
<dbReference type="Gene3D" id="3.10.350.10">
    <property type="entry name" value="LysM domain"/>
    <property type="match status" value="1"/>
</dbReference>
<dbReference type="PANTHER" id="PTHR39160">
    <property type="entry name" value="CELL WALL-BINDING PROTEIN YOCH"/>
    <property type="match status" value="1"/>
</dbReference>
<dbReference type="InterPro" id="IPR051933">
    <property type="entry name" value="Resuscitation_pf_RpfB"/>
</dbReference>
<evidence type="ECO:0000256" key="1">
    <source>
        <dbReference type="ARBA" id="ARBA00022729"/>
    </source>
</evidence>
<organism evidence="6 7">
    <name type="scientific">Paenibacillus hemerocallicola</name>
    <dbReference type="NCBI Taxonomy" id="1172614"/>
    <lineage>
        <taxon>Bacteria</taxon>
        <taxon>Bacillati</taxon>
        <taxon>Bacillota</taxon>
        <taxon>Bacilli</taxon>
        <taxon>Bacillales</taxon>
        <taxon>Paenibacillaceae</taxon>
        <taxon>Paenibacillus</taxon>
    </lineage>
</organism>
<dbReference type="InterPro" id="IPR001387">
    <property type="entry name" value="Cro/C1-type_HTH"/>
</dbReference>
<dbReference type="SUPFAM" id="SSF54106">
    <property type="entry name" value="LysM domain"/>
    <property type="match status" value="1"/>
</dbReference>
<dbReference type="PANTHER" id="PTHR39160:SF4">
    <property type="entry name" value="RESUSCITATION-PROMOTING FACTOR RPFB"/>
    <property type="match status" value="1"/>
</dbReference>
<dbReference type="RefSeq" id="WP_139603479.1">
    <property type="nucleotide sequence ID" value="NZ_VDCQ01000023.1"/>
</dbReference>
<dbReference type="SMART" id="SM00257">
    <property type="entry name" value="LysM"/>
    <property type="match status" value="1"/>
</dbReference>
<dbReference type="GO" id="GO:0009254">
    <property type="term" value="P:peptidoglycan turnover"/>
    <property type="evidence" value="ECO:0007669"/>
    <property type="project" value="InterPro"/>
</dbReference>
<dbReference type="InterPro" id="IPR059180">
    <property type="entry name" value="3D_YorM"/>
</dbReference>